<proteinExistence type="inferred from homology"/>
<dbReference type="GO" id="GO:0015675">
    <property type="term" value="P:nickel cation transport"/>
    <property type="evidence" value="ECO:0007669"/>
    <property type="project" value="UniProtKB-KW"/>
</dbReference>
<keyword evidence="3" id="KW-1003">Cell membrane</keyword>
<evidence type="ECO:0000256" key="7">
    <source>
        <dbReference type="ARBA" id="ARBA00023112"/>
    </source>
</evidence>
<evidence type="ECO:0000256" key="1">
    <source>
        <dbReference type="ARBA" id="ARBA00004651"/>
    </source>
</evidence>
<evidence type="ECO:0000256" key="5">
    <source>
        <dbReference type="ARBA" id="ARBA00022692"/>
    </source>
</evidence>
<feature type="transmembrane region" description="Helical" evidence="9">
    <location>
        <begin position="230"/>
        <end position="258"/>
    </location>
</feature>
<comment type="similarity">
    <text evidence="9">Belongs to the binding-protein-dependent transport system permease family.</text>
</comment>
<dbReference type="Pfam" id="PF00528">
    <property type="entry name" value="BPD_transp_1"/>
    <property type="match status" value="1"/>
</dbReference>
<evidence type="ECO:0000256" key="6">
    <source>
        <dbReference type="ARBA" id="ARBA00022989"/>
    </source>
</evidence>
<dbReference type="Gene3D" id="1.10.3720.10">
    <property type="entry name" value="MetI-like"/>
    <property type="match status" value="1"/>
</dbReference>
<evidence type="ECO:0000313" key="12">
    <source>
        <dbReference type="Proteomes" id="UP000255425"/>
    </source>
</evidence>
<dbReference type="InterPro" id="IPR000515">
    <property type="entry name" value="MetI-like"/>
</dbReference>
<dbReference type="Proteomes" id="UP000255425">
    <property type="component" value="Unassembled WGS sequence"/>
</dbReference>
<evidence type="ECO:0000313" key="11">
    <source>
        <dbReference type="EMBL" id="SUM73252.1"/>
    </source>
</evidence>
<sequence>MIKLILKRLGLNDSIPKQYIRWANNIVYGDFGESIKYKRPVMDLVKERLPNTILLGTVSLIITYMISFTLGVISGRYSYTISDYSIQVFNYVMLAIPSFIAGVFAIFFFAFQLNLFPFQGSVDINIKEGTLDYYINKLYHTILPATTLGVLSTAGYIQYLRNDIIENSQEDYVLTAQSKGFSTNKIYLKHILRKSLIPIITFLGADKYFRWCRYNSIGKLFLESVTGQDYPVMMAMTLFFSFLGLLGNLISDITYGFVDPRIRSN</sequence>
<keyword evidence="6 9" id="KW-1133">Transmembrane helix</keyword>
<evidence type="ECO:0000256" key="2">
    <source>
        <dbReference type="ARBA" id="ARBA00022448"/>
    </source>
</evidence>
<keyword evidence="12" id="KW-1185">Reference proteome</keyword>
<keyword evidence="7" id="KW-0406">Ion transport</keyword>
<dbReference type="GO" id="GO:0055085">
    <property type="term" value="P:transmembrane transport"/>
    <property type="evidence" value="ECO:0007669"/>
    <property type="project" value="InterPro"/>
</dbReference>
<dbReference type="AlphaFoldDB" id="A0A380HA96"/>
<evidence type="ECO:0000256" key="3">
    <source>
        <dbReference type="ARBA" id="ARBA00022475"/>
    </source>
</evidence>
<dbReference type="SUPFAM" id="SSF161098">
    <property type="entry name" value="MetI-like"/>
    <property type="match status" value="1"/>
</dbReference>
<reference evidence="11 12" key="1">
    <citation type="submission" date="2018-06" db="EMBL/GenBank/DDBJ databases">
        <authorList>
            <consortium name="Pathogen Informatics"/>
            <person name="Doyle S."/>
        </authorList>
    </citation>
    <scope>NUCLEOTIDE SEQUENCE [LARGE SCALE GENOMIC DNA]</scope>
    <source>
        <strain evidence="11 12">NCTC11807</strain>
    </source>
</reference>
<organism evidence="11 12">
    <name type="scientific">Staphylococcus saccharolyticus</name>
    <dbReference type="NCBI Taxonomy" id="33028"/>
    <lineage>
        <taxon>Bacteria</taxon>
        <taxon>Bacillati</taxon>
        <taxon>Bacillota</taxon>
        <taxon>Bacilli</taxon>
        <taxon>Bacillales</taxon>
        <taxon>Staphylococcaceae</taxon>
        <taxon>Staphylococcus</taxon>
    </lineage>
</organism>
<feature type="transmembrane region" description="Helical" evidence="9">
    <location>
        <begin position="88"/>
        <end position="111"/>
    </location>
</feature>
<keyword evidence="2 9" id="KW-0813">Transport</keyword>
<keyword evidence="8 9" id="KW-0472">Membrane</keyword>
<accession>A0A380HA96</accession>
<dbReference type="CDD" id="cd06261">
    <property type="entry name" value="TM_PBP2"/>
    <property type="match status" value="1"/>
</dbReference>
<comment type="subcellular location">
    <subcellularLocation>
        <location evidence="1 9">Cell membrane</location>
        <topology evidence="1 9">Multi-pass membrane protein</topology>
    </subcellularLocation>
</comment>
<keyword evidence="7" id="KW-0921">Nickel transport</keyword>
<name>A0A380HA96_9STAP</name>
<feature type="domain" description="ABC transmembrane type-1" evidence="10">
    <location>
        <begin position="49"/>
        <end position="265"/>
    </location>
</feature>
<evidence type="ECO:0000256" key="9">
    <source>
        <dbReference type="RuleBase" id="RU363032"/>
    </source>
</evidence>
<dbReference type="PANTHER" id="PTHR30465:SF0">
    <property type="entry name" value="OLIGOPEPTIDE TRANSPORT SYSTEM PERMEASE PROTEIN APPB"/>
    <property type="match status" value="1"/>
</dbReference>
<dbReference type="PANTHER" id="PTHR30465">
    <property type="entry name" value="INNER MEMBRANE ABC TRANSPORTER"/>
    <property type="match status" value="1"/>
</dbReference>
<protein>
    <submittedName>
        <fullName evidence="11">Oligopeptide transport system permease protein oppB</fullName>
    </submittedName>
</protein>
<feature type="transmembrane region" description="Helical" evidence="9">
    <location>
        <begin position="52"/>
        <end position="73"/>
    </location>
</feature>
<keyword evidence="5 9" id="KW-0812">Transmembrane</keyword>
<evidence type="ECO:0000256" key="8">
    <source>
        <dbReference type="ARBA" id="ARBA00023136"/>
    </source>
</evidence>
<gene>
    <name evidence="11" type="primary">oppB</name>
    <name evidence="11" type="ORF">NCTC11807_02057</name>
</gene>
<evidence type="ECO:0000259" key="10">
    <source>
        <dbReference type="PROSITE" id="PS50928"/>
    </source>
</evidence>
<keyword evidence="4" id="KW-0533">Nickel</keyword>
<dbReference type="GO" id="GO:0005886">
    <property type="term" value="C:plasma membrane"/>
    <property type="evidence" value="ECO:0007669"/>
    <property type="project" value="UniProtKB-SubCell"/>
</dbReference>
<dbReference type="EMBL" id="UHDZ01000001">
    <property type="protein sequence ID" value="SUM73252.1"/>
    <property type="molecule type" value="Genomic_DNA"/>
</dbReference>
<evidence type="ECO:0000256" key="4">
    <source>
        <dbReference type="ARBA" id="ARBA00022596"/>
    </source>
</evidence>
<dbReference type="InterPro" id="IPR035906">
    <property type="entry name" value="MetI-like_sf"/>
</dbReference>
<dbReference type="PROSITE" id="PS50928">
    <property type="entry name" value="ABC_TM1"/>
    <property type="match status" value="1"/>
</dbReference>